<dbReference type="GO" id="GO:0004519">
    <property type="term" value="F:endonuclease activity"/>
    <property type="evidence" value="ECO:0007669"/>
    <property type="project" value="InterPro"/>
</dbReference>
<evidence type="ECO:0000313" key="2">
    <source>
        <dbReference type="EMBL" id="KKK63698.1"/>
    </source>
</evidence>
<name>A0A0F8X4B1_9ZZZZ</name>
<dbReference type="AlphaFoldDB" id="A0A0F8X4B1"/>
<dbReference type="EMBL" id="LAZR01061376">
    <property type="protein sequence ID" value="KKK63698.1"/>
    <property type="molecule type" value="Genomic_DNA"/>
</dbReference>
<accession>A0A0F8X4B1</accession>
<dbReference type="InterPro" id="IPR003615">
    <property type="entry name" value="HNH_nuc"/>
</dbReference>
<organism evidence="2">
    <name type="scientific">marine sediment metagenome</name>
    <dbReference type="NCBI Taxonomy" id="412755"/>
    <lineage>
        <taxon>unclassified sequences</taxon>
        <taxon>metagenomes</taxon>
        <taxon>ecological metagenomes</taxon>
    </lineage>
</organism>
<dbReference type="InterPro" id="IPR044930">
    <property type="entry name" value="Homing_endonuclease_His-Me"/>
</dbReference>
<sequence length="155" mass="17915">MNPKNRNTEQDFWKMANIPEIPNACWPWNRKSMVKGYGRVDYQGKQYRAHRLAYGLAYGPFDTKMMVLHLCRKRSCINPNHLYLGTAKDNATDAVLDGTNVKGEKHAGSKLNERDVIKIRALHENGVRQCDLARMFPVSARAISFVLNRETWRHI</sequence>
<dbReference type="Gene3D" id="3.90.75.10">
    <property type="entry name" value="Homing Intron 3 (I-ppo) Encoded Endonuclease, Chain A"/>
    <property type="match status" value="1"/>
</dbReference>
<dbReference type="InterPro" id="IPR044925">
    <property type="entry name" value="His-Me_finger_sf"/>
</dbReference>
<gene>
    <name evidence="2" type="ORF">LCGC14_2991680</name>
</gene>
<reference evidence="2" key="1">
    <citation type="journal article" date="2015" name="Nature">
        <title>Complex archaea that bridge the gap between prokaryotes and eukaryotes.</title>
        <authorList>
            <person name="Spang A."/>
            <person name="Saw J.H."/>
            <person name="Jorgensen S.L."/>
            <person name="Zaremba-Niedzwiedzka K."/>
            <person name="Martijn J."/>
            <person name="Lind A.E."/>
            <person name="van Eijk R."/>
            <person name="Schleper C."/>
            <person name="Guy L."/>
            <person name="Ettema T.J."/>
        </authorList>
    </citation>
    <scope>NUCLEOTIDE SEQUENCE</scope>
</reference>
<dbReference type="SUPFAM" id="SSF54060">
    <property type="entry name" value="His-Me finger endonucleases"/>
    <property type="match status" value="1"/>
</dbReference>
<comment type="caution">
    <text evidence="2">The sequence shown here is derived from an EMBL/GenBank/DDBJ whole genome shotgun (WGS) entry which is preliminary data.</text>
</comment>
<evidence type="ECO:0000259" key="1">
    <source>
        <dbReference type="Pfam" id="PF13392"/>
    </source>
</evidence>
<protein>
    <recommendedName>
        <fullName evidence="1">HNH nuclease domain-containing protein</fullName>
    </recommendedName>
</protein>
<feature type="domain" description="HNH nuclease" evidence="1">
    <location>
        <begin position="47"/>
        <end position="91"/>
    </location>
</feature>
<dbReference type="Pfam" id="PF13392">
    <property type="entry name" value="HNH_3"/>
    <property type="match status" value="1"/>
</dbReference>
<proteinExistence type="predicted"/>